<evidence type="ECO:0000256" key="2">
    <source>
        <dbReference type="PROSITE-ProRule" id="PRU00023"/>
    </source>
</evidence>
<dbReference type="SUPFAM" id="SSF48403">
    <property type="entry name" value="Ankyrin repeat"/>
    <property type="match status" value="1"/>
</dbReference>
<dbReference type="SMART" id="SM00248">
    <property type="entry name" value="ANK"/>
    <property type="match status" value="4"/>
</dbReference>
<feature type="repeat" description="ANK" evidence="2">
    <location>
        <begin position="189"/>
        <end position="221"/>
    </location>
</feature>
<organism evidence="6">
    <name type="scientific">Medicago truncatula</name>
    <name type="common">Barrel medic</name>
    <name type="synonym">Medicago tribuloides</name>
    <dbReference type="NCBI Taxonomy" id="3880"/>
    <lineage>
        <taxon>Eukaryota</taxon>
        <taxon>Viridiplantae</taxon>
        <taxon>Streptophyta</taxon>
        <taxon>Embryophyta</taxon>
        <taxon>Tracheophyta</taxon>
        <taxon>Spermatophyta</taxon>
        <taxon>Magnoliopsida</taxon>
        <taxon>eudicotyledons</taxon>
        <taxon>Gunneridae</taxon>
        <taxon>Pentapetalae</taxon>
        <taxon>rosids</taxon>
        <taxon>fabids</taxon>
        <taxon>Fabales</taxon>
        <taxon>Fabaceae</taxon>
        <taxon>Papilionoideae</taxon>
        <taxon>50 kb inversion clade</taxon>
        <taxon>NPAAA clade</taxon>
        <taxon>Hologalegina</taxon>
        <taxon>IRL clade</taxon>
        <taxon>Trifolieae</taxon>
        <taxon>Medicago</taxon>
    </lineage>
</organism>
<dbReference type="Proteomes" id="UP000265566">
    <property type="component" value="Chromosome 5"/>
</dbReference>
<dbReference type="PROSITE" id="PS50088">
    <property type="entry name" value="ANK_REPEAT"/>
    <property type="match status" value="1"/>
</dbReference>
<dbReference type="EMBL" id="PSQE01000005">
    <property type="protein sequence ID" value="RHN54780.1"/>
    <property type="molecule type" value="Genomic_DNA"/>
</dbReference>
<feature type="transmembrane region" description="Helical" evidence="3">
    <location>
        <begin position="723"/>
        <end position="748"/>
    </location>
</feature>
<dbReference type="InterPro" id="IPR026961">
    <property type="entry name" value="PGG_dom"/>
</dbReference>
<evidence type="ECO:0000313" key="6">
    <source>
        <dbReference type="EMBL" id="RHN54780.1"/>
    </source>
</evidence>
<dbReference type="PANTHER" id="PTHR24177:SF329">
    <property type="entry name" value="ANKYRIN REPEAT PROTEIN"/>
    <property type="match status" value="1"/>
</dbReference>
<feature type="domain" description="PGG" evidence="5">
    <location>
        <begin position="638"/>
        <end position="749"/>
    </location>
</feature>
<dbReference type="AlphaFoldDB" id="A0A396HN29"/>
<reference evidence="6" key="1">
    <citation type="journal article" date="2018" name="Nat. Plants">
        <title>Whole-genome landscape of Medicago truncatula symbiotic genes.</title>
        <authorList>
            <person name="Pecrix Y."/>
            <person name="Gamas P."/>
            <person name="Carrere S."/>
        </authorList>
    </citation>
    <scope>NUCLEOTIDE SEQUENCE</scope>
    <source>
        <tissue evidence="6">Leaves</tissue>
    </source>
</reference>
<dbReference type="Pfam" id="PF12796">
    <property type="entry name" value="Ank_2"/>
    <property type="match status" value="1"/>
</dbReference>
<dbReference type="Gene3D" id="1.25.40.20">
    <property type="entry name" value="Ankyrin repeat-containing domain"/>
    <property type="match status" value="1"/>
</dbReference>
<dbReference type="InterPro" id="IPR036770">
    <property type="entry name" value="Ankyrin_rpt-contain_sf"/>
</dbReference>
<evidence type="ECO:0000256" key="1">
    <source>
        <dbReference type="ARBA" id="ARBA00004413"/>
    </source>
</evidence>
<comment type="subcellular location">
    <subcellularLocation>
        <location evidence="1">Cell membrane</location>
        <topology evidence="1">Peripheral membrane protein</topology>
        <orientation evidence="1">Cytoplasmic side</orientation>
    </subcellularLocation>
</comment>
<feature type="transmembrane region" description="Helical" evidence="3">
    <location>
        <begin position="687"/>
        <end position="711"/>
    </location>
</feature>
<dbReference type="InterPro" id="IPR025314">
    <property type="entry name" value="DUF4219"/>
</dbReference>
<dbReference type="Pfam" id="PF13962">
    <property type="entry name" value="PGG"/>
    <property type="match status" value="1"/>
</dbReference>
<name>A0A396HN29_MEDTR</name>
<dbReference type="GO" id="GO:0005886">
    <property type="term" value="C:plasma membrane"/>
    <property type="evidence" value="ECO:0007669"/>
    <property type="project" value="UniProtKB-SubCell"/>
</dbReference>
<dbReference type="OrthoDB" id="1880601at2759"/>
<gene>
    <name evidence="6" type="ORF">MtrunA17_Chr5g0410581</name>
</gene>
<dbReference type="PROSITE" id="PS50297">
    <property type="entry name" value="ANK_REP_REGION"/>
    <property type="match status" value="1"/>
</dbReference>
<evidence type="ECO:0000259" key="4">
    <source>
        <dbReference type="Pfam" id="PF13961"/>
    </source>
</evidence>
<evidence type="ECO:0000259" key="5">
    <source>
        <dbReference type="Pfam" id="PF13962"/>
    </source>
</evidence>
<keyword evidence="2" id="KW-0040">ANK repeat</keyword>
<dbReference type="InterPro" id="IPR002110">
    <property type="entry name" value="Ankyrin_rpt"/>
</dbReference>
<dbReference type="Gramene" id="rna29865">
    <property type="protein sequence ID" value="RHN54780.1"/>
    <property type="gene ID" value="gene29865"/>
</dbReference>
<comment type="caution">
    <text evidence="6">The sequence shown here is derived from an EMBL/GenBank/DDBJ whole genome shotgun (WGS) entry which is preliminary data.</text>
</comment>
<sequence length="801" mass="90696">MKSTSVPSSVGIVPEVLTFDNYERWSVLMKNYLMGQGLWDVISGDSAEAFLEENSEALKHLSNKKGKKFEATPDIEQGLVDAHQSVSEACQREVSFKMKNAKALHIIQLSCGRQIQEELCHFELAKDAWSHLSVVYGKTLKINLDKLQQDDDDIVSVKHKELFRMVERGDLIEDIKIDQNVYDDITSTSARTLLHIAVNAGNLKNVEMLVREGRDEFVTKQDRYGDTALALAACYNAKIDIVKCMVDSKMGQMLLMKHNTNGELPVHMAAGKGHKKMTSFLYSETPGEVFKKDSRYRVLLLDRCITAEVFDVALKLLKLYPDDLFHEASYGEINDEEQKEESNKFSTLVSLAKFKLHPNFPNRRFLQPAKYFIYNHLSLKQFEDNYGIPESEILEYIRLIYVDRSVHATSSSVKCWSAPGFLMVSKFLFLPIKLLDRLLHKFAYLLVKVFKYLDIFGTREIYARKYTLYEVVGIIKYLIQNLKGFNGLGLRQASAHEAMLYAAQNGIITLINAMRNANPYLLAVTDNSGRGILWYAILNRRRYVFQLIYSLNGLEKEMIKYRTDSVDNNLLHMAALLVPSSIRGGIWGPAMQVQREIQWFKAVEEVVHPMCKEARNEDGKKPYDVFIESHEELVKAAEKWTKDTASCYIAVASLVLTVMFAAAFTIPGGNNQQIGTPISLDQNTFKMFLLADSVSIITSATSVLFFISILTSSCHAIDFLKVLPVKLITGLTLLLFSVCSMMVAFYAALNMILKQNQTGSRVVVLGPILSLGSVPVFILLASQIRFISRVLYFTMKNRIKG</sequence>
<evidence type="ECO:0000256" key="3">
    <source>
        <dbReference type="SAM" id="Phobius"/>
    </source>
</evidence>
<proteinExistence type="predicted"/>
<keyword evidence="3" id="KW-0472">Membrane</keyword>
<dbReference type="PANTHER" id="PTHR24177">
    <property type="entry name" value="CASKIN"/>
    <property type="match status" value="1"/>
</dbReference>
<keyword evidence="3" id="KW-0812">Transmembrane</keyword>
<accession>A0A396HN29</accession>
<feature type="transmembrane region" description="Helical" evidence="3">
    <location>
        <begin position="768"/>
        <end position="788"/>
    </location>
</feature>
<feature type="transmembrane region" description="Helical" evidence="3">
    <location>
        <begin position="645"/>
        <end position="667"/>
    </location>
</feature>
<protein>
    <submittedName>
        <fullName evidence="6">Putative ankyrin repeat-containing domain, PGG domain-containing protein</fullName>
    </submittedName>
</protein>
<keyword evidence="3" id="KW-1133">Transmembrane helix</keyword>
<feature type="domain" description="DUF4219" evidence="4">
    <location>
        <begin position="17"/>
        <end position="42"/>
    </location>
</feature>
<dbReference type="Pfam" id="PF13961">
    <property type="entry name" value="DUF4219"/>
    <property type="match status" value="1"/>
</dbReference>